<organism evidence="2 3">
    <name type="scientific">Gossypium lobatum</name>
    <dbReference type="NCBI Taxonomy" id="34289"/>
    <lineage>
        <taxon>Eukaryota</taxon>
        <taxon>Viridiplantae</taxon>
        <taxon>Streptophyta</taxon>
        <taxon>Embryophyta</taxon>
        <taxon>Tracheophyta</taxon>
        <taxon>Spermatophyta</taxon>
        <taxon>Magnoliopsida</taxon>
        <taxon>eudicotyledons</taxon>
        <taxon>Gunneridae</taxon>
        <taxon>Pentapetalae</taxon>
        <taxon>rosids</taxon>
        <taxon>malvids</taxon>
        <taxon>Malvales</taxon>
        <taxon>Malvaceae</taxon>
        <taxon>Malvoideae</taxon>
        <taxon>Gossypium</taxon>
    </lineage>
</organism>
<proteinExistence type="predicted"/>
<evidence type="ECO:0000259" key="1">
    <source>
        <dbReference type="Pfam" id="PF13456"/>
    </source>
</evidence>
<dbReference type="Gene3D" id="3.30.420.10">
    <property type="entry name" value="Ribonuclease H-like superfamily/Ribonuclease H"/>
    <property type="match status" value="1"/>
</dbReference>
<feature type="non-terminal residue" evidence="2">
    <location>
        <position position="180"/>
    </location>
</feature>
<dbReference type="GO" id="GO:0003676">
    <property type="term" value="F:nucleic acid binding"/>
    <property type="evidence" value="ECO:0007669"/>
    <property type="project" value="InterPro"/>
</dbReference>
<dbReference type="InterPro" id="IPR053151">
    <property type="entry name" value="RNase_H-like"/>
</dbReference>
<dbReference type="PANTHER" id="PTHR47723:SF19">
    <property type="entry name" value="POLYNUCLEOTIDYL TRANSFERASE, RIBONUCLEASE H-LIKE SUPERFAMILY PROTEIN"/>
    <property type="match status" value="1"/>
</dbReference>
<accession>A0A7J8N178</accession>
<protein>
    <recommendedName>
        <fullName evidence="1">RNase H type-1 domain-containing protein</fullName>
    </recommendedName>
</protein>
<dbReference type="PANTHER" id="PTHR47723">
    <property type="entry name" value="OS05G0353850 PROTEIN"/>
    <property type="match status" value="1"/>
</dbReference>
<name>A0A7J8N178_9ROSI</name>
<keyword evidence="3" id="KW-1185">Reference proteome</keyword>
<dbReference type="GO" id="GO:0004523">
    <property type="term" value="F:RNA-DNA hybrid ribonuclease activity"/>
    <property type="evidence" value="ECO:0007669"/>
    <property type="project" value="InterPro"/>
</dbReference>
<sequence length="180" mass="20226">MIAALISYTPLSWRRKIDWKSPSGFREGEVQNLLAKDMANTTVINLLDRNMDMRLCIMGFQFFGGFLSRSNSWILRIGAGLSFVGGVLRDQNGEWILGYNYYLGECSVFDTELLGILDDLILCQKRGLERVMIHTDNSEVIIAIQDQNLIGSNSALESIQVLDKVSIKVVDVLNIDTANF</sequence>
<reference evidence="2 3" key="1">
    <citation type="journal article" date="2019" name="Genome Biol. Evol.">
        <title>Insights into the evolution of the New World diploid cottons (Gossypium, subgenus Houzingenia) based on genome sequencing.</title>
        <authorList>
            <person name="Grover C.E."/>
            <person name="Arick M.A. 2nd"/>
            <person name="Thrash A."/>
            <person name="Conover J.L."/>
            <person name="Sanders W.S."/>
            <person name="Peterson D.G."/>
            <person name="Frelichowski J.E."/>
            <person name="Scheffler J.A."/>
            <person name="Scheffler B.E."/>
            <person name="Wendel J.F."/>
        </authorList>
    </citation>
    <scope>NUCLEOTIDE SEQUENCE [LARGE SCALE GENOMIC DNA]</scope>
    <source>
        <strain evidence="2">157</strain>
        <tissue evidence="2">Leaf</tissue>
    </source>
</reference>
<dbReference type="InterPro" id="IPR036397">
    <property type="entry name" value="RNaseH_sf"/>
</dbReference>
<evidence type="ECO:0000313" key="2">
    <source>
        <dbReference type="EMBL" id="MBA0570663.1"/>
    </source>
</evidence>
<dbReference type="Proteomes" id="UP000593572">
    <property type="component" value="Unassembled WGS sequence"/>
</dbReference>
<dbReference type="EMBL" id="JABEZX010000011">
    <property type="protein sequence ID" value="MBA0570663.1"/>
    <property type="molecule type" value="Genomic_DNA"/>
</dbReference>
<dbReference type="Pfam" id="PF13456">
    <property type="entry name" value="RVT_3"/>
    <property type="match status" value="1"/>
</dbReference>
<comment type="caution">
    <text evidence="2">The sequence shown here is derived from an EMBL/GenBank/DDBJ whole genome shotgun (WGS) entry which is preliminary data.</text>
</comment>
<dbReference type="AlphaFoldDB" id="A0A7J8N178"/>
<evidence type="ECO:0000313" key="3">
    <source>
        <dbReference type="Proteomes" id="UP000593572"/>
    </source>
</evidence>
<dbReference type="InterPro" id="IPR002156">
    <property type="entry name" value="RNaseH_domain"/>
</dbReference>
<gene>
    <name evidence="2" type="ORF">Golob_004281</name>
</gene>
<feature type="domain" description="RNase H type-1" evidence="1">
    <location>
        <begin position="80"/>
        <end position="148"/>
    </location>
</feature>